<protein>
    <submittedName>
        <fullName evidence="2">Uncharacterized protein</fullName>
    </submittedName>
</protein>
<feature type="compositionally biased region" description="Low complexity" evidence="1">
    <location>
        <begin position="19"/>
        <end position="31"/>
    </location>
</feature>
<feature type="region of interest" description="Disordered" evidence="1">
    <location>
        <begin position="1"/>
        <end position="76"/>
    </location>
</feature>
<organism evidence="2">
    <name type="scientific">marine metagenome</name>
    <dbReference type="NCBI Taxonomy" id="408172"/>
    <lineage>
        <taxon>unclassified sequences</taxon>
        <taxon>metagenomes</taxon>
        <taxon>ecological metagenomes</taxon>
    </lineage>
</organism>
<gene>
    <name evidence="2" type="ORF">METZ01_LOCUS142926</name>
</gene>
<accession>A0A381ZMI7</accession>
<evidence type="ECO:0000256" key="1">
    <source>
        <dbReference type="SAM" id="MobiDB-lite"/>
    </source>
</evidence>
<feature type="compositionally biased region" description="Polar residues" evidence="1">
    <location>
        <begin position="59"/>
        <end position="76"/>
    </location>
</feature>
<name>A0A381ZMI7_9ZZZZ</name>
<feature type="compositionally biased region" description="Basic and acidic residues" evidence="1">
    <location>
        <begin position="40"/>
        <end position="55"/>
    </location>
</feature>
<dbReference type="EMBL" id="UINC01021780">
    <property type="protein sequence ID" value="SVA90072.1"/>
    <property type="molecule type" value="Genomic_DNA"/>
</dbReference>
<dbReference type="AlphaFoldDB" id="A0A381ZMI7"/>
<reference evidence="2" key="1">
    <citation type="submission" date="2018-05" db="EMBL/GenBank/DDBJ databases">
        <authorList>
            <person name="Lanie J.A."/>
            <person name="Ng W.-L."/>
            <person name="Kazmierczak K.M."/>
            <person name="Andrzejewski T.M."/>
            <person name="Davidsen T.M."/>
            <person name="Wayne K.J."/>
            <person name="Tettelin H."/>
            <person name="Glass J.I."/>
            <person name="Rusch D."/>
            <person name="Podicherti R."/>
            <person name="Tsui H.-C.T."/>
            <person name="Winkler M.E."/>
        </authorList>
    </citation>
    <scope>NUCLEOTIDE SEQUENCE</scope>
</reference>
<sequence length="76" mass="8016">MIADGRVAGAGERDGPRPDSGGTDSTGNNGSPELFPRTPSSKEAERARREPRRLVGMEGTSTSRLCPIVFSNQPSS</sequence>
<proteinExistence type="predicted"/>
<evidence type="ECO:0000313" key="2">
    <source>
        <dbReference type="EMBL" id="SVA90072.1"/>
    </source>
</evidence>